<dbReference type="Proteomes" id="UP000530928">
    <property type="component" value="Unassembled WGS sequence"/>
</dbReference>
<accession>A0A7W0HV65</accession>
<dbReference type="AlphaFoldDB" id="A0A7W0HV65"/>
<reference evidence="3 4" key="1">
    <citation type="submission" date="2020-07" db="EMBL/GenBank/DDBJ databases">
        <title>Genomic Encyclopedia of Type Strains, Phase IV (KMG-IV): sequencing the most valuable type-strain genomes for metagenomic binning, comparative biology and taxonomic classification.</title>
        <authorList>
            <person name="Goeker M."/>
        </authorList>
    </citation>
    <scope>NUCLEOTIDE SEQUENCE [LARGE SCALE GENOMIC DNA]</scope>
    <source>
        <strain evidence="3 4">DSM 45533</strain>
    </source>
</reference>
<keyword evidence="4" id="KW-1185">Reference proteome</keyword>
<keyword evidence="2" id="KW-0812">Transmembrane</keyword>
<dbReference type="RefSeq" id="WP_181615588.1">
    <property type="nucleotide sequence ID" value="NZ_BAABAM010000008.1"/>
</dbReference>
<gene>
    <name evidence="3" type="ORF">HNR30_008294</name>
</gene>
<organism evidence="3 4">
    <name type="scientific">Nonomuraea soli</name>
    <dbReference type="NCBI Taxonomy" id="1032476"/>
    <lineage>
        <taxon>Bacteria</taxon>
        <taxon>Bacillati</taxon>
        <taxon>Actinomycetota</taxon>
        <taxon>Actinomycetes</taxon>
        <taxon>Streptosporangiales</taxon>
        <taxon>Streptosporangiaceae</taxon>
        <taxon>Nonomuraea</taxon>
    </lineage>
</organism>
<evidence type="ECO:0000313" key="4">
    <source>
        <dbReference type="Proteomes" id="UP000530928"/>
    </source>
</evidence>
<proteinExistence type="predicted"/>
<feature type="region of interest" description="Disordered" evidence="1">
    <location>
        <begin position="1"/>
        <end position="30"/>
    </location>
</feature>
<feature type="compositionally biased region" description="Pro residues" evidence="1">
    <location>
        <begin position="16"/>
        <end position="26"/>
    </location>
</feature>
<sequence length="80" mass="8794">MSEEHDQTIRYRRPTPGQPAQPPEPPQTVRLPYTPDLFPDVAHVEAKPPRSAWWWVVVASVLLAVVAAAAIAIVLWSTGG</sequence>
<protein>
    <submittedName>
        <fullName evidence="3">Uncharacterized protein</fullName>
    </submittedName>
</protein>
<comment type="caution">
    <text evidence="3">The sequence shown here is derived from an EMBL/GenBank/DDBJ whole genome shotgun (WGS) entry which is preliminary data.</text>
</comment>
<keyword evidence="2" id="KW-1133">Transmembrane helix</keyword>
<feature type="transmembrane region" description="Helical" evidence="2">
    <location>
        <begin position="52"/>
        <end position="76"/>
    </location>
</feature>
<evidence type="ECO:0000256" key="2">
    <source>
        <dbReference type="SAM" id="Phobius"/>
    </source>
</evidence>
<keyword evidence="2" id="KW-0472">Membrane</keyword>
<evidence type="ECO:0000313" key="3">
    <source>
        <dbReference type="EMBL" id="MBA2896903.1"/>
    </source>
</evidence>
<name>A0A7W0HV65_9ACTN</name>
<evidence type="ECO:0000256" key="1">
    <source>
        <dbReference type="SAM" id="MobiDB-lite"/>
    </source>
</evidence>
<dbReference type="EMBL" id="JACDUR010000009">
    <property type="protein sequence ID" value="MBA2896903.1"/>
    <property type="molecule type" value="Genomic_DNA"/>
</dbReference>